<accession>A0A485LKC9</accession>
<evidence type="ECO:0000256" key="2">
    <source>
        <dbReference type="ARBA" id="ARBA00022771"/>
    </source>
</evidence>
<dbReference type="InterPro" id="IPR052727">
    <property type="entry name" value="Rab4/Rab5_effector"/>
</dbReference>
<dbReference type="SUPFAM" id="SSF57903">
    <property type="entry name" value="FYVE/PHD zinc finger"/>
    <property type="match status" value="1"/>
</dbReference>
<dbReference type="PANTHER" id="PTHR13510">
    <property type="entry name" value="FYVE-FINGER-CONTAINING RAB5 EFFECTOR PROTEIN RABENOSYN-5-RELATED"/>
    <property type="match status" value="1"/>
</dbReference>
<sequence>MPITFPLATDAFRAPLLDRAEKHRWIGYGQQICHETVLNALTMQEAPLKALVTSQTTQRTARIRQGHDVVQPLLDGVCAYTQVSSTIEEVADFFYLNSHEKLHAYGTVTGQTILDHQSVYTLLDRNAASSRKQPVNPLHYVAIDWIVTKTPLFFANRDACYIECHDEFEFVDAECGEKRRGFVRATSSINLDCVPSLKASHGLVRSHHHRSGYIFFETDDPNTLDLFSVVVVAPHKHMPRLATLSTMQRHCARSLNLEEFLQARRVNVYLQQCIFESVENYEPKDHVSCCRHCQKKFHLFLPKKHCRKCGQVVCTSCSKRWDLLLRQSNKVSVRVCTACVTDGLMPYCGRTPSSIHSLVTPHLHFVPWKASSSSVNPAAPPQSTMDIPCEDFFDLVTDTDDEKARVRRGIVSFCSSSKSLQFSSKESCVSSVDGVSLACHPGGDFNY</sequence>
<dbReference type="InterPro" id="IPR023393">
    <property type="entry name" value="START-like_dom_sf"/>
</dbReference>
<proteinExistence type="predicted"/>
<dbReference type="OrthoDB" id="10018316at2759"/>
<evidence type="ECO:0000256" key="1">
    <source>
        <dbReference type="ARBA" id="ARBA00022723"/>
    </source>
</evidence>
<reference evidence="7 8" key="1">
    <citation type="submission" date="2019-03" db="EMBL/GenBank/DDBJ databases">
        <authorList>
            <person name="Gaulin E."/>
            <person name="Dumas B."/>
        </authorList>
    </citation>
    <scope>NUCLEOTIDE SEQUENCE [LARGE SCALE GENOMIC DNA]</scope>
    <source>
        <strain evidence="7">CBS 568.67</strain>
    </source>
</reference>
<dbReference type="CDD" id="cd00065">
    <property type="entry name" value="FYVE_like_SF"/>
    <property type="match status" value="1"/>
</dbReference>
<dbReference type="InterPro" id="IPR000306">
    <property type="entry name" value="Znf_FYVE"/>
</dbReference>
<dbReference type="InterPro" id="IPR011011">
    <property type="entry name" value="Znf_FYVE_PHD"/>
</dbReference>
<evidence type="ECO:0000313" key="8">
    <source>
        <dbReference type="Proteomes" id="UP000332933"/>
    </source>
</evidence>
<name>A0A485LKC9_9STRA</name>
<feature type="domain" description="FYVE-type" evidence="5">
    <location>
        <begin position="284"/>
        <end position="339"/>
    </location>
</feature>
<organism evidence="7 8">
    <name type="scientific">Aphanomyces stellatus</name>
    <dbReference type="NCBI Taxonomy" id="120398"/>
    <lineage>
        <taxon>Eukaryota</taxon>
        <taxon>Sar</taxon>
        <taxon>Stramenopiles</taxon>
        <taxon>Oomycota</taxon>
        <taxon>Saprolegniomycetes</taxon>
        <taxon>Saprolegniales</taxon>
        <taxon>Verrucalvaceae</taxon>
        <taxon>Aphanomyces</taxon>
    </lineage>
</organism>
<dbReference type="EMBL" id="VJMH01007021">
    <property type="protein sequence ID" value="KAF0685995.1"/>
    <property type="molecule type" value="Genomic_DNA"/>
</dbReference>
<keyword evidence="8" id="KW-1185">Reference proteome</keyword>
<keyword evidence="1" id="KW-0479">Metal-binding</keyword>
<dbReference type="Gene3D" id="3.30.40.10">
    <property type="entry name" value="Zinc/RING finger domain, C3HC4 (zinc finger)"/>
    <property type="match status" value="1"/>
</dbReference>
<dbReference type="PROSITE" id="PS50178">
    <property type="entry name" value="ZF_FYVE"/>
    <property type="match status" value="1"/>
</dbReference>
<dbReference type="Pfam" id="PF01363">
    <property type="entry name" value="FYVE"/>
    <property type="match status" value="1"/>
</dbReference>
<protein>
    <submittedName>
        <fullName evidence="7">Aste57867_22198 protein</fullName>
    </submittedName>
</protein>
<evidence type="ECO:0000256" key="3">
    <source>
        <dbReference type="ARBA" id="ARBA00022833"/>
    </source>
</evidence>
<evidence type="ECO:0000259" key="5">
    <source>
        <dbReference type="PROSITE" id="PS50178"/>
    </source>
</evidence>
<dbReference type="AlphaFoldDB" id="A0A485LKC9"/>
<evidence type="ECO:0000256" key="4">
    <source>
        <dbReference type="PROSITE-ProRule" id="PRU00091"/>
    </source>
</evidence>
<keyword evidence="2 4" id="KW-0863">Zinc-finger</keyword>
<dbReference type="EMBL" id="CAADRA010007047">
    <property type="protein sequence ID" value="VFT98865.1"/>
    <property type="molecule type" value="Genomic_DNA"/>
</dbReference>
<dbReference type="Gene3D" id="3.30.530.20">
    <property type="match status" value="1"/>
</dbReference>
<dbReference type="SMART" id="SM00064">
    <property type="entry name" value="FYVE"/>
    <property type="match status" value="1"/>
</dbReference>
<keyword evidence="3" id="KW-0862">Zinc</keyword>
<dbReference type="PANTHER" id="PTHR13510:SF44">
    <property type="entry name" value="RABENOSYN-5"/>
    <property type="match status" value="1"/>
</dbReference>
<gene>
    <name evidence="7" type="primary">Aste57867_22198</name>
    <name evidence="6" type="ORF">As57867_022129</name>
    <name evidence="7" type="ORF">ASTE57867_22198</name>
</gene>
<dbReference type="GO" id="GO:0008270">
    <property type="term" value="F:zinc ion binding"/>
    <property type="evidence" value="ECO:0007669"/>
    <property type="project" value="UniProtKB-KW"/>
</dbReference>
<dbReference type="InterPro" id="IPR017455">
    <property type="entry name" value="Znf_FYVE-rel"/>
</dbReference>
<dbReference type="InterPro" id="IPR013083">
    <property type="entry name" value="Znf_RING/FYVE/PHD"/>
</dbReference>
<evidence type="ECO:0000313" key="7">
    <source>
        <dbReference type="EMBL" id="VFT98865.1"/>
    </source>
</evidence>
<reference evidence="6" key="2">
    <citation type="submission" date="2019-06" db="EMBL/GenBank/DDBJ databases">
        <title>Genomics analysis of Aphanomyces spp. identifies a new class of oomycete effector associated with host adaptation.</title>
        <authorList>
            <person name="Gaulin E."/>
        </authorList>
    </citation>
    <scope>NUCLEOTIDE SEQUENCE</scope>
    <source>
        <strain evidence="6">CBS 578.67</strain>
    </source>
</reference>
<evidence type="ECO:0000313" key="6">
    <source>
        <dbReference type="EMBL" id="KAF0685995.1"/>
    </source>
</evidence>
<dbReference type="Proteomes" id="UP000332933">
    <property type="component" value="Unassembled WGS sequence"/>
</dbReference>